<reference evidence="2 3" key="1">
    <citation type="submission" date="2023-01" db="EMBL/GenBank/DDBJ databases">
        <title>Novel species of the genus Asticcacaulis isolated from rivers.</title>
        <authorList>
            <person name="Lu H."/>
        </authorList>
    </citation>
    <scope>NUCLEOTIDE SEQUENCE [LARGE SCALE GENOMIC DNA]</scope>
    <source>
        <strain evidence="2 3">LKC15W</strain>
    </source>
</reference>
<gene>
    <name evidence="2" type="ORF">PQU98_04855</name>
</gene>
<feature type="domain" description="JmjC" evidence="1">
    <location>
        <begin position="114"/>
        <end position="270"/>
    </location>
</feature>
<dbReference type="EMBL" id="JAQQKV010000001">
    <property type="protein sequence ID" value="MDC7675446.1"/>
    <property type="molecule type" value="Genomic_DNA"/>
</dbReference>
<dbReference type="InterPro" id="IPR041667">
    <property type="entry name" value="Cupin_8"/>
</dbReference>
<comment type="caution">
    <text evidence="2">The sequence shown here is derived from an EMBL/GenBank/DDBJ whole genome shotgun (WGS) entry which is preliminary data.</text>
</comment>
<dbReference type="PANTHER" id="PTHR12461">
    <property type="entry name" value="HYPOXIA-INDUCIBLE FACTOR 1 ALPHA INHIBITOR-RELATED"/>
    <property type="match status" value="1"/>
</dbReference>
<evidence type="ECO:0000313" key="2">
    <source>
        <dbReference type="EMBL" id="MDC7675446.1"/>
    </source>
</evidence>
<dbReference type="RefSeq" id="WP_272743756.1">
    <property type="nucleotide sequence ID" value="NZ_JAQQKV010000001.1"/>
</dbReference>
<dbReference type="PROSITE" id="PS51184">
    <property type="entry name" value="JMJC"/>
    <property type="match status" value="1"/>
</dbReference>
<evidence type="ECO:0000259" key="1">
    <source>
        <dbReference type="PROSITE" id="PS51184"/>
    </source>
</evidence>
<dbReference type="SUPFAM" id="SSF51197">
    <property type="entry name" value="Clavaminate synthase-like"/>
    <property type="match status" value="1"/>
</dbReference>
<name>A0ABT5HH64_9CAUL</name>
<keyword evidence="3" id="KW-1185">Reference proteome</keyword>
<dbReference type="InterPro" id="IPR003347">
    <property type="entry name" value="JmjC_dom"/>
</dbReference>
<organism evidence="2 3">
    <name type="scientific">Asticcacaulis machinosus</name>
    <dbReference type="NCBI Taxonomy" id="2984211"/>
    <lineage>
        <taxon>Bacteria</taxon>
        <taxon>Pseudomonadati</taxon>
        <taxon>Pseudomonadota</taxon>
        <taxon>Alphaproteobacteria</taxon>
        <taxon>Caulobacterales</taxon>
        <taxon>Caulobacteraceae</taxon>
        <taxon>Asticcacaulis</taxon>
    </lineage>
</organism>
<dbReference type="Proteomes" id="UP001218579">
    <property type="component" value="Unassembled WGS sequence"/>
</dbReference>
<dbReference type="Pfam" id="PF13621">
    <property type="entry name" value="Cupin_8"/>
    <property type="match status" value="1"/>
</dbReference>
<accession>A0ABT5HH64</accession>
<evidence type="ECO:0000313" key="3">
    <source>
        <dbReference type="Proteomes" id="UP001218579"/>
    </source>
</evidence>
<dbReference type="SMART" id="SM00558">
    <property type="entry name" value="JmjC"/>
    <property type="match status" value="1"/>
</dbReference>
<sequence>MTDFKSVDTYENVTRDVFETIILPKGQPAILKGLVAHWPCVQKAKESVEALAAYLKPFDSRKPALVSVCKPELNGQFFYNDTMDGFNFRNFNETVSFALDWMLAHQHKPDVEAVYLQALAVDVHLPALESEMDMPLLDEGVPRVWLGNTLRTQTHFDLAKNIACHVAGEKLFTLFPPDQLANLYPGPLDRTPAGVPISMVSMEAPDFKTFPRFRQALDSAVQARLEPGDALYMPELWWHHVQTTGPLNMLVNYWWSENRPELVSPFLPIYMAALSHKRLPPEQRAVWRDMYDYFIFESHGDPLPGVPARVDSLFAEDMTSPQLNQYKLQLKNMV</sequence>
<protein>
    <submittedName>
        <fullName evidence="2">Cupin-like domain-containing protein</fullName>
    </submittedName>
</protein>
<proteinExistence type="predicted"/>
<dbReference type="Gene3D" id="2.60.120.650">
    <property type="entry name" value="Cupin"/>
    <property type="match status" value="1"/>
</dbReference>
<dbReference type="PANTHER" id="PTHR12461:SF105">
    <property type="entry name" value="HYPOXIA-INDUCIBLE FACTOR 1-ALPHA INHIBITOR"/>
    <property type="match status" value="1"/>
</dbReference>